<comment type="caution">
    <text evidence="1">The sequence shown here is derived from an EMBL/GenBank/DDBJ whole genome shotgun (WGS) entry which is preliminary data.</text>
</comment>
<sequence length="330" mass="36732">MAMGKVLKTMSIHPQSFTISKQEFFDQPFTQLKSAGVKYTRAPLAARGSTTCSMVQTCQVNWAIKIPKNTLAIQLNKVPATVVNSDAAANAAVNFNGKASITTEQTDDMTQGAQRYALIERFTTRSIIAGKRHCGLWMQDFLQDLKVVWLNKTDTVANSHLAYQMIPPEKLDIIYLQNDIAHVVVTTGTQSDTYVYNYGKFSARIVNMQGVAVDGKAPQNTISQIKDAAMFMTFAMPKYPTWFFTVLFHTFDLVIDQRHVIPQPYEALTQADNGQIGTRAYPDPVQVGLTPITHYLCDAIVRIMFDDNPDTQVLIMEVIGEMGGSMIRNG</sequence>
<evidence type="ECO:0000313" key="1">
    <source>
        <dbReference type="EMBL" id="KAA6403746.1"/>
    </source>
</evidence>
<protein>
    <recommendedName>
        <fullName evidence="3">Capsid protein</fullName>
    </recommendedName>
</protein>
<dbReference type="EMBL" id="SNRW01000066">
    <property type="protein sequence ID" value="KAA6403746.1"/>
    <property type="molecule type" value="Genomic_DNA"/>
</dbReference>
<gene>
    <name evidence="1" type="ORF">EZS28_000726</name>
</gene>
<proteinExistence type="predicted"/>
<evidence type="ECO:0000313" key="2">
    <source>
        <dbReference type="Proteomes" id="UP000324800"/>
    </source>
</evidence>
<dbReference type="Proteomes" id="UP000324800">
    <property type="component" value="Unassembled WGS sequence"/>
</dbReference>
<reference evidence="1 2" key="1">
    <citation type="submission" date="2019-03" db="EMBL/GenBank/DDBJ databases">
        <title>Single cell metagenomics reveals metabolic interactions within the superorganism composed of flagellate Streblomastix strix and complex community of Bacteroidetes bacteria on its surface.</title>
        <authorList>
            <person name="Treitli S.C."/>
            <person name="Kolisko M."/>
            <person name="Husnik F."/>
            <person name="Keeling P."/>
            <person name="Hampl V."/>
        </authorList>
    </citation>
    <scope>NUCLEOTIDE SEQUENCE [LARGE SCALE GENOMIC DNA]</scope>
    <source>
        <strain evidence="1">ST1C</strain>
    </source>
</reference>
<organism evidence="1 2">
    <name type="scientific">Streblomastix strix</name>
    <dbReference type="NCBI Taxonomy" id="222440"/>
    <lineage>
        <taxon>Eukaryota</taxon>
        <taxon>Metamonada</taxon>
        <taxon>Preaxostyla</taxon>
        <taxon>Oxymonadida</taxon>
        <taxon>Streblomastigidae</taxon>
        <taxon>Streblomastix</taxon>
    </lineage>
</organism>
<name>A0A5J4XAC0_9EUKA</name>
<evidence type="ECO:0008006" key="3">
    <source>
        <dbReference type="Google" id="ProtNLM"/>
    </source>
</evidence>
<accession>A0A5J4XAC0</accession>
<dbReference type="AlphaFoldDB" id="A0A5J4XAC0"/>